<accession>A0A074W1G0</accession>
<sequence length="211" mass="24068">MASYSKPHSCSNSNSPSKSYSYTIRYFDFILNPEQGLDDVGAAVRRGQTRDEGEVTEQVVSESLPQPEGLEPSAGDVEQSCNNHDGVDTKHHDTPLSGYDPFEDDNPLREKYMQDKFSDAVTEPEFNTRSVTSQVRDSQLTPEQIDQLLKLWETPELIEEHHRSRLIRDLEREDRVAEEVSKEEKEAYIYKRLDGIPDESRGLEWSCGNAV</sequence>
<proteinExistence type="predicted"/>
<gene>
    <name evidence="2" type="ORF">M437DRAFT_65074</name>
</gene>
<evidence type="ECO:0000313" key="3">
    <source>
        <dbReference type="Proteomes" id="UP000030672"/>
    </source>
</evidence>
<dbReference type="GeneID" id="63917916"/>
<reference evidence="2 3" key="1">
    <citation type="journal article" date="2014" name="BMC Genomics">
        <title>Genome sequencing of four Aureobasidium pullulans varieties: biotechnological potential, stress tolerance, and description of new species.</title>
        <authorList>
            <person name="Gostin Ar C."/>
            <person name="Ohm R.A."/>
            <person name="Kogej T."/>
            <person name="Sonjak S."/>
            <person name="Turk M."/>
            <person name="Zajc J."/>
            <person name="Zalar P."/>
            <person name="Grube M."/>
            <person name="Sun H."/>
            <person name="Han J."/>
            <person name="Sharma A."/>
            <person name="Chiniquy J."/>
            <person name="Ngan C.Y."/>
            <person name="Lipzen A."/>
            <person name="Barry K."/>
            <person name="Grigoriev I.V."/>
            <person name="Gunde-Cimerman N."/>
        </authorList>
    </citation>
    <scope>NUCLEOTIDE SEQUENCE [LARGE SCALE GENOMIC DNA]</scope>
    <source>
        <strain evidence="2 3">CBS 110374</strain>
    </source>
</reference>
<name>A0A074W1G0_AURM1</name>
<dbReference type="EMBL" id="KL584830">
    <property type="protein sequence ID" value="KEQ63752.1"/>
    <property type="molecule type" value="Genomic_DNA"/>
</dbReference>
<keyword evidence="3" id="KW-1185">Reference proteome</keyword>
<organism evidence="2 3">
    <name type="scientific">Aureobasidium melanogenum (strain CBS 110374)</name>
    <name type="common">Aureobasidium pullulans var. melanogenum</name>
    <dbReference type="NCBI Taxonomy" id="1043003"/>
    <lineage>
        <taxon>Eukaryota</taxon>
        <taxon>Fungi</taxon>
        <taxon>Dikarya</taxon>
        <taxon>Ascomycota</taxon>
        <taxon>Pezizomycotina</taxon>
        <taxon>Dothideomycetes</taxon>
        <taxon>Dothideomycetidae</taxon>
        <taxon>Dothideales</taxon>
        <taxon>Saccotheciaceae</taxon>
        <taxon>Aureobasidium</taxon>
    </lineage>
</organism>
<dbReference type="Proteomes" id="UP000030672">
    <property type="component" value="Unassembled WGS sequence"/>
</dbReference>
<dbReference type="HOGENOM" id="CLU_1304637_0_0_1"/>
<dbReference type="AlphaFoldDB" id="A0A074W1G0"/>
<evidence type="ECO:0000256" key="1">
    <source>
        <dbReference type="SAM" id="MobiDB-lite"/>
    </source>
</evidence>
<dbReference type="RefSeq" id="XP_040880775.1">
    <property type="nucleotide sequence ID" value="XM_041024543.1"/>
</dbReference>
<evidence type="ECO:0000313" key="2">
    <source>
        <dbReference type="EMBL" id="KEQ63752.1"/>
    </source>
</evidence>
<feature type="region of interest" description="Disordered" evidence="1">
    <location>
        <begin position="41"/>
        <end position="79"/>
    </location>
</feature>
<protein>
    <submittedName>
        <fullName evidence="2">Uncharacterized protein</fullName>
    </submittedName>
</protein>